<evidence type="ECO:0000259" key="12">
    <source>
        <dbReference type="PROSITE" id="PS51998"/>
    </source>
</evidence>
<keyword evidence="3" id="KW-1003">Cell membrane</keyword>
<keyword evidence="6 11" id="KW-0812">Transmembrane</keyword>
<evidence type="ECO:0000256" key="5">
    <source>
        <dbReference type="ARBA" id="ARBA00022679"/>
    </source>
</evidence>
<feature type="transmembrane region" description="Helical" evidence="11">
    <location>
        <begin position="477"/>
        <end position="499"/>
    </location>
</feature>
<dbReference type="Proteomes" id="UP001150538">
    <property type="component" value="Unassembled WGS sequence"/>
</dbReference>
<comment type="caution">
    <text evidence="13">The sequence shown here is derived from an EMBL/GenBank/DDBJ whole genome shotgun (WGS) entry which is preliminary data.</text>
</comment>
<dbReference type="Pfam" id="PF08766">
    <property type="entry name" value="DEK_C"/>
    <property type="match status" value="1"/>
</dbReference>
<dbReference type="Gene3D" id="3.10.120.10">
    <property type="entry name" value="Cytochrome b5-like heme/steroid binding domain"/>
    <property type="match status" value="1"/>
</dbReference>
<dbReference type="EMBL" id="JANBPU010000325">
    <property type="protein sequence ID" value="KAJ1912651.1"/>
    <property type="molecule type" value="Genomic_DNA"/>
</dbReference>
<keyword evidence="4" id="KW-0328">Glycosyltransferase</keyword>
<dbReference type="AlphaFoldDB" id="A0A9W7ZNY5"/>
<feature type="compositionally biased region" description="Polar residues" evidence="10">
    <location>
        <begin position="1"/>
        <end position="28"/>
    </location>
</feature>
<keyword evidence="7 11" id="KW-1133">Transmembrane helix</keyword>
<dbReference type="Gene3D" id="1.10.10.60">
    <property type="entry name" value="Homeodomain-like"/>
    <property type="match status" value="1"/>
</dbReference>
<evidence type="ECO:0000256" key="6">
    <source>
        <dbReference type="ARBA" id="ARBA00022692"/>
    </source>
</evidence>
<name>A0A9W7ZNY5_9FUNG</name>
<proteinExistence type="predicted"/>
<protein>
    <recommendedName>
        <fullName evidence="2">chitin synthase</fullName>
        <ecNumber evidence="2">2.4.1.16</ecNumber>
    </recommendedName>
</protein>
<evidence type="ECO:0000256" key="2">
    <source>
        <dbReference type="ARBA" id="ARBA00012543"/>
    </source>
</evidence>
<dbReference type="InterPro" id="IPR036400">
    <property type="entry name" value="Cyt_B5-like_heme/steroid_sf"/>
</dbReference>
<feature type="compositionally biased region" description="Low complexity" evidence="10">
    <location>
        <begin position="72"/>
        <end position="85"/>
    </location>
</feature>
<feature type="transmembrane region" description="Helical" evidence="11">
    <location>
        <begin position="209"/>
        <end position="233"/>
    </location>
</feature>
<gene>
    <name evidence="13" type="ORF">H4219_005522</name>
</gene>
<evidence type="ECO:0000256" key="3">
    <source>
        <dbReference type="ARBA" id="ARBA00022475"/>
    </source>
</evidence>
<feature type="compositionally biased region" description="Polar residues" evidence="10">
    <location>
        <begin position="96"/>
        <end position="111"/>
    </location>
</feature>
<evidence type="ECO:0000313" key="14">
    <source>
        <dbReference type="Proteomes" id="UP001150538"/>
    </source>
</evidence>
<dbReference type="GO" id="GO:0030428">
    <property type="term" value="C:cell septum"/>
    <property type="evidence" value="ECO:0007669"/>
    <property type="project" value="TreeGrafter"/>
</dbReference>
<dbReference type="GO" id="GO:0004100">
    <property type="term" value="F:chitin synthase activity"/>
    <property type="evidence" value="ECO:0007669"/>
    <property type="project" value="UniProtKB-EC"/>
</dbReference>
<evidence type="ECO:0000256" key="1">
    <source>
        <dbReference type="ARBA" id="ARBA00004651"/>
    </source>
</evidence>
<dbReference type="InterPro" id="IPR004835">
    <property type="entry name" value="Chitin_synth"/>
</dbReference>
<dbReference type="Pfam" id="PF03142">
    <property type="entry name" value="Chitin_synth_2"/>
    <property type="match status" value="1"/>
</dbReference>
<reference evidence="13" key="1">
    <citation type="submission" date="2022-07" db="EMBL/GenBank/DDBJ databases">
        <title>Phylogenomic reconstructions and comparative analyses of Kickxellomycotina fungi.</title>
        <authorList>
            <person name="Reynolds N.K."/>
            <person name="Stajich J.E."/>
            <person name="Barry K."/>
            <person name="Grigoriev I.V."/>
            <person name="Crous P."/>
            <person name="Smith M.E."/>
        </authorList>
    </citation>
    <scope>NUCLEOTIDE SEQUENCE</scope>
    <source>
        <strain evidence="13">NBRC 100468</strain>
    </source>
</reference>
<dbReference type="InterPro" id="IPR029044">
    <property type="entry name" value="Nucleotide-diphossugar_trans"/>
</dbReference>
<organism evidence="13 14">
    <name type="scientific">Mycoemilia scoparia</name>
    <dbReference type="NCBI Taxonomy" id="417184"/>
    <lineage>
        <taxon>Eukaryota</taxon>
        <taxon>Fungi</taxon>
        <taxon>Fungi incertae sedis</taxon>
        <taxon>Zoopagomycota</taxon>
        <taxon>Kickxellomycotina</taxon>
        <taxon>Kickxellomycetes</taxon>
        <taxon>Kickxellales</taxon>
        <taxon>Kickxellaceae</taxon>
        <taxon>Mycoemilia</taxon>
    </lineage>
</organism>
<dbReference type="SUPFAM" id="SSF53448">
    <property type="entry name" value="Nucleotide-diphospho-sugar transferases"/>
    <property type="match status" value="1"/>
</dbReference>
<evidence type="ECO:0000256" key="10">
    <source>
        <dbReference type="SAM" id="MobiDB-lite"/>
    </source>
</evidence>
<evidence type="ECO:0000256" key="7">
    <source>
        <dbReference type="ARBA" id="ARBA00022989"/>
    </source>
</evidence>
<dbReference type="SUPFAM" id="SSF55856">
    <property type="entry name" value="Cytochrome b5-like heme/steroid binding domain"/>
    <property type="match status" value="1"/>
</dbReference>
<dbReference type="SUPFAM" id="SSF109715">
    <property type="entry name" value="DEK C-terminal domain"/>
    <property type="match status" value="1"/>
</dbReference>
<evidence type="ECO:0000256" key="4">
    <source>
        <dbReference type="ARBA" id="ARBA00022676"/>
    </source>
</evidence>
<dbReference type="EC" id="2.4.1.16" evidence="2"/>
<keyword evidence="8 11" id="KW-0472">Membrane</keyword>
<evidence type="ECO:0000256" key="9">
    <source>
        <dbReference type="ARBA" id="ARBA00023180"/>
    </source>
</evidence>
<feature type="region of interest" description="Disordered" evidence="10">
    <location>
        <begin position="1"/>
        <end position="162"/>
    </location>
</feature>
<dbReference type="GO" id="GO:0031505">
    <property type="term" value="P:fungal-type cell wall organization"/>
    <property type="evidence" value="ECO:0007669"/>
    <property type="project" value="TreeGrafter"/>
</dbReference>
<dbReference type="PROSITE" id="PS51998">
    <property type="entry name" value="DEK_C"/>
    <property type="match status" value="1"/>
</dbReference>
<accession>A0A9W7ZNY5</accession>
<dbReference type="OrthoDB" id="370884at2759"/>
<comment type="subcellular location">
    <subcellularLocation>
        <location evidence="1">Cell membrane</location>
        <topology evidence="1">Multi-pass membrane protein</topology>
    </subcellularLocation>
</comment>
<keyword evidence="9" id="KW-0325">Glycoprotein</keyword>
<feature type="transmembrane region" description="Helical" evidence="11">
    <location>
        <begin position="901"/>
        <end position="922"/>
    </location>
</feature>
<evidence type="ECO:0000313" key="13">
    <source>
        <dbReference type="EMBL" id="KAJ1912651.1"/>
    </source>
</evidence>
<dbReference type="GO" id="GO:0005886">
    <property type="term" value="C:plasma membrane"/>
    <property type="evidence" value="ECO:0007669"/>
    <property type="project" value="UniProtKB-SubCell"/>
</dbReference>
<dbReference type="GO" id="GO:0006031">
    <property type="term" value="P:chitin biosynthetic process"/>
    <property type="evidence" value="ECO:0007669"/>
    <property type="project" value="TreeGrafter"/>
</dbReference>
<evidence type="ECO:0000256" key="11">
    <source>
        <dbReference type="SAM" id="Phobius"/>
    </source>
</evidence>
<dbReference type="InterPro" id="IPR014876">
    <property type="entry name" value="DEK_C"/>
</dbReference>
<keyword evidence="5" id="KW-0808">Transferase</keyword>
<feature type="domain" description="DEK-C" evidence="12">
    <location>
        <begin position="1175"/>
        <end position="1230"/>
    </location>
</feature>
<feature type="compositionally biased region" description="Low complexity" evidence="10">
    <location>
        <begin position="39"/>
        <end position="56"/>
    </location>
</feature>
<dbReference type="PANTHER" id="PTHR22914">
    <property type="entry name" value="CHITIN SYNTHASE"/>
    <property type="match status" value="1"/>
</dbReference>
<keyword evidence="14" id="KW-1185">Reference proteome</keyword>
<dbReference type="PANTHER" id="PTHR22914:SF13">
    <property type="entry name" value="CHITIN SYNTHASE"/>
    <property type="match status" value="1"/>
</dbReference>
<evidence type="ECO:0000256" key="8">
    <source>
        <dbReference type="ARBA" id="ARBA00023136"/>
    </source>
</evidence>
<feature type="transmembrane region" description="Helical" evidence="11">
    <location>
        <begin position="929"/>
        <end position="952"/>
    </location>
</feature>
<feature type="transmembrane region" description="Helical" evidence="11">
    <location>
        <begin position="868"/>
        <end position="895"/>
    </location>
</feature>
<sequence length="1233" mass="139494">MPKSTSESSRKSWVQPFNSNPSVPTMNDYNPGDDRQRLGDSYNSSSSSALKASSGNKKGRRGVPKSNGSEINNNNNSDAVDANNNTLTRSEKDSTLRNPSKNNTLNHNTIPSKGDAEAKSRGGLFGGWSKKPPTTEKLAIAEDPSDSSDNGSSGKKPKHETVEEIAITPSRRIWEIMTWALTWWIPSPLLSWLGRMKRPDIRMAWREKVAICIIIVFLWAVMLFVIIGLGLVLCPRQKVWSAMEVQGYNTEDKAFISMYGSVYDITSFIRRNHAPTYGTTWNLMKVYAGKDVNNSFPISIRLGCPGLGKVNEDKDYKNYYTVDLDDQDPDISFQHKPGTSSGSDELGNNNFFFKIAGPKLRPYRKGDVVWEKEYVKDMHKKNYKYWRIIDDRVYNFDNYMYTIKQEVYKNDKHYNIFTNRTNQLLDDGGFSDTDITELWNAEHLGVSPREFQLMNNCINNMFYVGKVDQRHSVRCLFANYMLLAFACVLMFVILSKFLAAMQFGTKKRPIPPQKHVICQVPCYTENEESLEVTLSSLAALDYNDKSKLIFVICDGNIVGSGNDRPTPRIVLDILGVDPEYDPPARDYLAIAEGSRRHNCAKVYSGLYEYEGHVVPYMVVAKVGTPDETSRAGNRGKRDSQIILMQFLNKVHFDLPMTPLELEIYHQMKHIIGIPPTIFEYVLQIDADTHVMEDSLSRLVAACTSDSRIAGICGETMLGNENKSWTTMMQVYEYFISHHMAKAFESLFGSVTCLPGCFCMYRILSKQGKPLLIAEPVVTAYSELHVDTLHKKNLLSLGEDRYLTTLMMKHFPTSKLKFIRDAKCQTIAPEKWEVLLSQRRRWINSTIHNLVELLYLPDMCGFCCFSMRFVVFIDLFSTLTMPTTLIYFGVLIYLTIANITSFSYISLILIGAIYGFQAVIFILRREWQHIGWMIIYLLAYPLWSFVLPVYSFWHFDDFSWGNTRVVVGEGKRKMVISDDKEFDPNSIPQRRWQEYEQELAMLGLLNAPPPNMNLTPHDEDRMSMVSRLSRPMSAMPPGSHPQQNYNNMMMMNQMHHNMASTPIPPPHINSNPRMTMAGGPDMTMMMPPYDPRISNVQQMMMVASAPSPVPHAIAPGYNPSMMMGAAGNSGVPHDTSSVYVPPASMTNAALAGGVDGQFAANLQGGGTPGLMQSGILPNDEQLTESIRQILMSSDLQSITKKKVREQLTLQYGVDLTARKEFISDAIELILNNQL</sequence>